<dbReference type="EMBL" id="CAJGYO010000006">
    <property type="protein sequence ID" value="CAD6239363.1"/>
    <property type="molecule type" value="Genomic_DNA"/>
</dbReference>
<evidence type="ECO:0000313" key="2">
    <source>
        <dbReference type="Proteomes" id="UP000604825"/>
    </source>
</evidence>
<comment type="caution">
    <text evidence="1">The sequence shown here is derived from an EMBL/GenBank/DDBJ whole genome shotgun (WGS) entry which is preliminary data.</text>
</comment>
<sequence>MLLTEASSHHAVLLLPEPNDPNASLLSASELHRHFKLLIKALRVGPDYAIDYPSSANVAEEALCHAIKAYDALTALLLGTFWTAYAGCRLFHKFERKYAEYRLICPSCHRTFLAVEVPPLP</sequence>
<dbReference type="PANTHER" id="PTHR44137">
    <property type="entry name" value="BNAC03G44070D PROTEIN"/>
    <property type="match status" value="1"/>
</dbReference>
<reference evidence="1" key="1">
    <citation type="submission" date="2020-10" db="EMBL/GenBank/DDBJ databases">
        <authorList>
            <person name="Han B."/>
            <person name="Lu T."/>
            <person name="Zhao Q."/>
            <person name="Huang X."/>
            <person name="Zhao Y."/>
        </authorList>
    </citation>
    <scope>NUCLEOTIDE SEQUENCE</scope>
</reference>
<name>A0A811PDU3_9POAL</name>
<proteinExistence type="predicted"/>
<dbReference type="AlphaFoldDB" id="A0A811PDU3"/>
<evidence type="ECO:0000313" key="1">
    <source>
        <dbReference type="EMBL" id="CAD6239363.1"/>
    </source>
</evidence>
<organism evidence="1 2">
    <name type="scientific">Miscanthus lutarioriparius</name>
    <dbReference type="NCBI Taxonomy" id="422564"/>
    <lineage>
        <taxon>Eukaryota</taxon>
        <taxon>Viridiplantae</taxon>
        <taxon>Streptophyta</taxon>
        <taxon>Embryophyta</taxon>
        <taxon>Tracheophyta</taxon>
        <taxon>Spermatophyta</taxon>
        <taxon>Magnoliopsida</taxon>
        <taxon>Liliopsida</taxon>
        <taxon>Poales</taxon>
        <taxon>Poaceae</taxon>
        <taxon>PACMAD clade</taxon>
        <taxon>Panicoideae</taxon>
        <taxon>Andropogonodae</taxon>
        <taxon>Andropogoneae</taxon>
        <taxon>Saccharinae</taxon>
        <taxon>Miscanthus</taxon>
    </lineage>
</organism>
<dbReference type="Proteomes" id="UP000604825">
    <property type="component" value="Unassembled WGS sequence"/>
</dbReference>
<keyword evidence="2" id="KW-1185">Reference proteome</keyword>
<dbReference type="PANTHER" id="PTHR44137:SF24">
    <property type="entry name" value="DNAJ HEAT SHOCK N-TERMINAL DOMAIN-CONTAINING PROTEIN"/>
    <property type="match status" value="1"/>
</dbReference>
<protein>
    <submittedName>
        <fullName evidence="1">Uncharacterized protein</fullName>
    </submittedName>
</protein>
<accession>A0A811PDU3</accession>
<gene>
    <name evidence="1" type="ORF">NCGR_LOCUS26335</name>
</gene>
<dbReference type="OrthoDB" id="10542517at2759"/>